<protein>
    <submittedName>
        <fullName evidence="1">Uncharacterized protein</fullName>
    </submittedName>
</protein>
<keyword evidence="2" id="KW-1185">Reference proteome</keyword>
<dbReference type="EMBL" id="JAWXYG010000013">
    <property type="protein sequence ID" value="KAK4254792.1"/>
    <property type="molecule type" value="Genomic_DNA"/>
</dbReference>
<name>A0AAE1IR54_9FABA</name>
<reference evidence="1" key="1">
    <citation type="submission" date="2023-10" db="EMBL/GenBank/DDBJ databases">
        <title>Chromosome-level genome of the transformable northern wattle, Acacia crassicarpa.</title>
        <authorList>
            <person name="Massaro I."/>
            <person name="Sinha N.R."/>
            <person name="Poethig S."/>
            <person name="Leichty A.R."/>
        </authorList>
    </citation>
    <scope>NUCLEOTIDE SEQUENCE</scope>
    <source>
        <strain evidence="1">Acra3RX</strain>
        <tissue evidence="1">Leaf</tissue>
    </source>
</reference>
<proteinExistence type="predicted"/>
<sequence length="88" mass="10674">MIQERKIQHIRELSPYTNLRKEAYHFIQSKVEPVSNLEFPFQRNLMEGCLNSFIEDLHAHNRESTFYGEFYRHFTDEEFRRSLGLPLP</sequence>
<evidence type="ECO:0000313" key="2">
    <source>
        <dbReference type="Proteomes" id="UP001293593"/>
    </source>
</evidence>
<gene>
    <name evidence="1" type="ORF">QN277_007888</name>
</gene>
<comment type="caution">
    <text evidence="1">The sequence shown here is derived from an EMBL/GenBank/DDBJ whole genome shotgun (WGS) entry which is preliminary data.</text>
</comment>
<evidence type="ECO:0000313" key="1">
    <source>
        <dbReference type="EMBL" id="KAK4254792.1"/>
    </source>
</evidence>
<accession>A0AAE1IR54</accession>
<dbReference type="Proteomes" id="UP001293593">
    <property type="component" value="Unassembled WGS sequence"/>
</dbReference>
<organism evidence="1 2">
    <name type="scientific">Acacia crassicarpa</name>
    <name type="common">northern wattle</name>
    <dbReference type="NCBI Taxonomy" id="499986"/>
    <lineage>
        <taxon>Eukaryota</taxon>
        <taxon>Viridiplantae</taxon>
        <taxon>Streptophyta</taxon>
        <taxon>Embryophyta</taxon>
        <taxon>Tracheophyta</taxon>
        <taxon>Spermatophyta</taxon>
        <taxon>Magnoliopsida</taxon>
        <taxon>eudicotyledons</taxon>
        <taxon>Gunneridae</taxon>
        <taxon>Pentapetalae</taxon>
        <taxon>rosids</taxon>
        <taxon>fabids</taxon>
        <taxon>Fabales</taxon>
        <taxon>Fabaceae</taxon>
        <taxon>Caesalpinioideae</taxon>
        <taxon>mimosoid clade</taxon>
        <taxon>Acacieae</taxon>
        <taxon>Acacia</taxon>
    </lineage>
</organism>
<dbReference type="AlphaFoldDB" id="A0AAE1IR54"/>